<proteinExistence type="predicted"/>
<reference evidence="2" key="1">
    <citation type="submission" date="2023-03" db="EMBL/GenBank/DDBJ databases">
        <title>Massive genome expansion in bonnet fungi (Mycena s.s.) driven by repeated elements and novel gene families across ecological guilds.</title>
        <authorList>
            <consortium name="Lawrence Berkeley National Laboratory"/>
            <person name="Harder C.B."/>
            <person name="Miyauchi S."/>
            <person name="Viragh M."/>
            <person name="Kuo A."/>
            <person name="Thoen E."/>
            <person name="Andreopoulos B."/>
            <person name="Lu D."/>
            <person name="Skrede I."/>
            <person name="Drula E."/>
            <person name="Henrissat B."/>
            <person name="Morin E."/>
            <person name="Kohler A."/>
            <person name="Barry K."/>
            <person name="LaButti K."/>
            <person name="Morin E."/>
            <person name="Salamov A."/>
            <person name="Lipzen A."/>
            <person name="Mereny Z."/>
            <person name="Hegedus B."/>
            <person name="Baldrian P."/>
            <person name="Stursova M."/>
            <person name="Weitz H."/>
            <person name="Taylor A."/>
            <person name="Grigoriev I.V."/>
            <person name="Nagy L.G."/>
            <person name="Martin F."/>
            <person name="Kauserud H."/>
        </authorList>
    </citation>
    <scope>NUCLEOTIDE SEQUENCE</scope>
    <source>
        <strain evidence="2">CBHHK188m</strain>
    </source>
</reference>
<sequence length="122" mass="13709">MFCDTLAVAPDLPPGLQHLALCWDWVRGLHDPIVDEEPFTGEKPDFTKLRDVLVARCPSLTGLWQDGDVLFRWRQSQDGSQAYATLIDDEAKEERKNFAAFWKPSDGEGTSIEVDCPDGSKK</sequence>
<dbReference type="Proteomes" id="UP001215280">
    <property type="component" value="Unassembled WGS sequence"/>
</dbReference>
<accession>A0AAD7NVK2</accession>
<protein>
    <submittedName>
        <fullName evidence="2">Uncharacterized protein</fullName>
    </submittedName>
</protein>
<feature type="region of interest" description="Disordered" evidence="1">
    <location>
        <begin position="103"/>
        <end position="122"/>
    </location>
</feature>
<organism evidence="2 3">
    <name type="scientific">Mycena maculata</name>
    <dbReference type="NCBI Taxonomy" id="230809"/>
    <lineage>
        <taxon>Eukaryota</taxon>
        <taxon>Fungi</taxon>
        <taxon>Dikarya</taxon>
        <taxon>Basidiomycota</taxon>
        <taxon>Agaricomycotina</taxon>
        <taxon>Agaricomycetes</taxon>
        <taxon>Agaricomycetidae</taxon>
        <taxon>Agaricales</taxon>
        <taxon>Marasmiineae</taxon>
        <taxon>Mycenaceae</taxon>
        <taxon>Mycena</taxon>
    </lineage>
</organism>
<keyword evidence="3" id="KW-1185">Reference proteome</keyword>
<evidence type="ECO:0000313" key="3">
    <source>
        <dbReference type="Proteomes" id="UP001215280"/>
    </source>
</evidence>
<dbReference type="AlphaFoldDB" id="A0AAD7NVK2"/>
<evidence type="ECO:0000256" key="1">
    <source>
        <dbReference type="SAM" id="MobiDB-lite"/>
    </source>
</evidence>
<gene>
    <name evidence="2" type="ORF">DFH07DRAFT_951535</name>
</gene>
<comment type="caution">
    <text evidence="2">The sequence shown here is derived from an EMBL/GenBank/DDBJ whole genome shotgun (WGS) entry which is preliminary data.</text>
</comment>
<dbReference type="EMBL" id="JARJLG010000011">
    <property type="protein sequence ID" value="KAJ7776915.1"/>
    <property type="molecule type" value="Genomic_DNA"/>
</dbReference>
<name>A0AAD7NVK2_9AGAR</name>
<evidence type="ECO:0000313" key="2">
    <source>
        <dbReference type="EMBL" id="KAJ7776915.1"/>
    </source>
</evidence>